<dbReference type="RefSeq" id="WP_203000721.1">
    <property type="nucleotide sequence ID" value="NZ_JAEMEF010000008.1"/>
</dbReference>
<dbReference type="Gene3D" id="2.40.160.20">
    <property type="match status" value="1"/>
</dbReference>
<evidence type="ECO:0000313" key="1">
    <source>
        <dbReference type="EMBL" id="MBL7560222.1"/>
    </source>
</evidence>
<evidence type="ECO:0000313" key="2">
    <source>
        <dbReference type="Proteomes" id="UP000605013"/>
    </source>
</evidence>
<name>A0ABS1WM61_9FLAO</name>
<organism evidence="1 2">
    <name type="scientific">Olleya sediminilitoris</name>
    <dbReference type="NCBI Taxonomy" id="2795739"/>
    <lineage>
        <taxon>Bacteria</taxon>
        <taxon>Pseudomonadati</taxon>
        <taxon>Bacteroidota</taxon>
        <taxon>Flavobacteriia</taxon>
        <taxon>Flavobacteriales</taxon>
        <taxon>Flavobacteriaceae</taxon>
    </lineage>
</organism>
<gene>
    <name evidence="1" type="ORF">JAO71_10460</name>
</gene>
<comment type="caution">
    <text evidence="1">The sequence shown here is derived from an EMBL/GenBank/DDBJ whole genome shotgun (WGS) entry which is preliminary data.</text>
</comment>
<protein>
    <submittedName>
        <fullName evidence="1">Cell envelope biogenesis protein OmpA</fullName>
    </submittedName>
</protein>
<proteinExistence type="predicted"/>
<reference evidence="1 2" key="1">
    <citation type="submission" date="2020-12" db="EMBL/GenBank/DDBJ databases">
        <title>Olleya sediminilitoris sp. nov., isolated from a tidal flat.</title>
        <authorList>
            <person name="Park S."/>
            <person name="Yoon J.-H."/>
        </authorList>
    </citation>
    <scope>NUCLEOTIDE SEQUENCE [LARGE SCALE GENOMIC DNA]</scope>
    <source>
        <strain evidence="1 2">YSTF-M6</strain>
    </source>
</reference>
<keyword evidence="2" id="KW-1185">Reference proteome</keyword>
<dbReference type="Proteomes" id="UP000605013">
    <property type="component" value="Unassembled WGS sequence"/>
</dbReference>
<accession>A0ABS1WM61</accession>
<dbReference type="EMBL" id="JAEMEF010000008">
    <property type="protein sequence ID" value="MBL7560222.1"/>
    <property type="molecule type" value="Genomic_DNA"/>
</dbReference>
<sequence>MLSTIKHYCIIVITVLAVTTSSAQIETSKWKALMALGINSPSQSGLVTPFEANSINFPSINLGLQRMFTPQLGAKLDFGYNRFANANNTPEFKTNYSRINLQFVYDATRFFSFLPIDTGVVFHAGPGYSMIKPLGDYGDNKTAFLNGMAGLEFHYGISRSVSAFVDTSYIYGFAKDFDPITEGFGSFNGNLLTVSVGIAVSLSGCYTCN</sequence>